<keyword evidence="1" id="KW-0472">Membrane</keyword>
<keyword evidence="1" id="KW-0812">Transmembrane</keyword>
<dbReference type="SMART" id="SM00664">
    <property type="entry name" value="DoH"/>
    <property type="match status" value="1"/>
</dbReference>
<dbReference type="Pfam" id="PF03351">
    <property type="entry name" value="DOMON"/>
    <property type="match status" value="1"/>
</dbReference>
<reference evidence="3" key="1">
    <citation type="journal article" date="2020" name="mSystems">
        <title>Genome- and Community-Level Interaction Insights into Carbon Utilization and Element Cycling Functions of Hydrothermarchaeota in Hydrothermal Sediment.</title>
        <authorList>
            <person name="Zhou Z."/>
            <person name="Liu Y."/>
            <person name="Xu W."/>
            <person name="Pan J."/>
            <person name="Luo Z.H."/>
            <person name="Li M."/>
        </authorList>
    </citation>
    <scope>NUCLEOTIDE SEQUENCE [LARGE SCALE GENOMIC DNA]</scope>
    <source>
        <strain evidence="3">SpSt-757</strain>
    </source>
</reference>
<keyword evidence="1" id="KW-1133">Transmembrane helix</keyword>
<name>A0A7V3J9P0_UNCC3</name>
<feature type="domain" description="DOMON" evidence="2">
    <location>
        <begin position="86"/>
        <end position="205"/>
    </location>
</feature>
<proteinExistence type="predicted"/>
<dbReference type="InterPro" id="IPR045266">
    <property type="entry name" value="DOH_DOMON"/>
</dbReference>
<dbReference type="EMBL" id="DTGG01000039">
    <property type="protein sequence ID" value="HFZ08748.1"/>
    <property type="molecule type" value="Genomic_DNA"/>
</dbReference>
<organism evidence="3">
    <name type="scientific">candidate division CPR3 bacterium</name>
    <dbReference type="NCBI Taxonomy" id="2268181"/>
    <lineage>
        <taxon>Bacteria</taxon>
        <taxon>Bacteria division CPR3</taxon>
    </lineage>
</organism>
<feature type="transmembrane region" description="Helical" evidence="1">
    <location>
        <begin position="15"/>
        <end position="35"/>
    </location>
</feature>
<comment type="caution">
    <text evidence="3">The sequence shown here is derived from an EMBL/GenBank/DDBJ whole genome shotgun (WGS) entry which is preliminary data.</text>
</comment>
<dbReference type="CDD" id="cd09631">
    <property type="entry name" value="DOMON_DOH"/>
    <property type="match status" value="1"/>
</dbReference>
<evidence type="ECO:0000256" key="1">
    <source>
        <dbReference type="SAM" id="Phobius"/>
    </source>
</evidence>
<evidence type="ECO:0000313" key="3">
    <source>
        <dbReference type="EMBL" id="HFZ08748.1"/>
    </source>
</evidence>
<protein>
    <recommendedName>
        <fullName evidence="2">DOMON domain-containing protein</fullName>
    </recommendedName>
</protein>
<dbReference type="PROSITE" id="PS50836">
    <property type="entry name" value="DOMON"/>
    <property type="match status" value="1"/>
</dbReference>
<accession>A0A7V3J9P0</accession>
<evidence type="ECO:0000259" key="2">
    <source>
        <dbReference type="PROSITE" id="PS50836"/>
    </source>
</evidence>
<gene>
    <name evidence="3" type="ORF">ENV41_01260</name>
</gene>
<dbReference type="InterPro" id="IPR005018">
    <property type="entry name" value="DOMON_domain"/>
</dbReference>
<sequence length="227" mass="25782">MIEKFLWPLLELEHMVALFTGCPIFEFLVGSFYNLKGNWNMRVFKKIAFLILIVAYSLAAEGTIPWTADGSIKDGEYTNTLNLVKERLVLHYKIDSTYIYLGIEARNSGWSAIGLDPEKGMKNADIFLIFIENGSLKVLDSYSTGIYGPHKSDSELGGEDNILDAKGRINSTGYVVEFKRLLDTKDRFDKPVVRGKEMTLIYAMAKSHNIKKKHDLIRGTIKLKFED</sequence>
<feature type="transmembrane region" description="Helical" evidence="1">
    <location>
        <begin position="47"/>
        <end position="68"/>
    </location>
</feature>
<dbReference type="AlphaFoldDB" id="A0A7V3J9P0"/>